<evidence type="ECO:0000256" key="3">
    <source>
        <dbReference type="ARBA" id="ARBA00022475"/>
    </source>
</evidence>
<feature type="transmembrane region" description="Helical" evidence="7">
    <location>
        <begin position="12"/>
        <end position="30"/>
    </location>
</feature>
<evidence type="ECO:0000259" key="8">
    <source>
        <dbReference type="PROSITE" id="PS50928"/>
    </source>
</evidence>
<evidence type="ECO:0000256" key="2">
    <source>
        <dbReference type="ARBA" id="ARBA00022448"/>
    </source>
</evidence>
<dbReference type="InterPro" id="IPR045621">
    <property type="entry name" value="BPD_transp_1_N"/>
</dbReference>
<dbReference type="Pfam" id="PF19300">
    <property type="entry name" value="BPD_transp_1_N"/>
    <property type="match status" value="1"/>
</dbReference>
<evidence type="ECO:0000256" key="7">
    <source>
        <dbReference type="SAM" id="Phobius"/>
    </source>
</evidence>
<keyword evidence="5 7" id="KW-1133">Transmembrane helix</keyword>
<organism evidence="9">
    <name type="scientific">hydrothermal vent metagenome</name>
    <dbReference type="NCBI Taxonomy" id="652676"/>
    <lineage>
        <taxon>unclassified sequences</taxon>
        <taxon>metagenomes</taxon>
        <taxon>ecological metagenomes</taxon>
    </lineage>
</organism>
<evidence type="ECO:0000256" key="1">
    <source>
        <dbReference type="ARBA" id="ARBA00004651"/>
    </source>
</evidence>
<feature type="transmembrane region" description="Helical" evidence="7">
    <location>
        <begin position="247"/>
        <end position="271"/>
    </location>
</feature>
<feature type="transmembrane region" description="Helical" evidence="7">
    <location>
        <begin position="98"/>
        <end position="122"/>
    </location>
</feature>
<dbReference type="InterPro" id="IPR000515">
    <property type="entry name" value="MetI-like"/>
</dbReference>
<evidence type="ECO:0000313" key="9">
    <source>
        <dbReference type="EMBL" id="VAX15962.1"/>
    </source>
</evidence>
<keyword evidence="2" id="KW-0813">Transport</keyword>
<dbReference type="GO" id="GO:0055085">
    <property type="term" value="P:transmembrane transport"/>
    <property type="evidence" value="ECO:0007669"/>
    <property type="project" value="InterPro"/>
</dbReference>
<keyword evidence="4 7" id="KW-0812">Transmembrane</keyword>
<name>A0A3B1BIN6_9ZZZZ</name>
<accession>A0A3B1BIN6</accession>
<dbReference type="SUPFAM" id="SSF161098">
    <property type="entry name" value="MetI-like"/>
    <property type="match status" value="1"/>
</dbReference>
<feature type="transmembrane region" description="Helical" evidence="7">
    <location>
        <begin position="134"/>
        <end position="162"/>
    </location>
</feature>
<dbReference type="PANTHER" id="PTHR30465">
    <property type="entry name" value="INNER MEMBRANE ABC TRANSPORTER"/>
    <property type="match status" value="1"/>
</dbReference>
<evidence type="ECO:0000256" key="4">
    <source>
        <dbReference type="ARBA" id="ARBA00022692"/>
    </source>
</evidence>
<dbReference type="AlphaFoldDB" id="A0A3B1BIN6"/>
<dbReference type="PANTHER" id="PTHR30465:SF0">
    <property type="entry name" value="OLIGOPEPTIDE TRANSPORT SYSTEM PERMEASE PROTEIN APPB"/>
    <property type="match status" value="1"/>
</dbReference>
<dbReference type="PROSITE" id="PS50928">
    <property type="entry name" value="ABC_TM1"/>
    <property type="match status" value="1"/>
</dbReference>
<sequence length="324" mass="36135">MYAYVVRRLIMVPPMMIGITIISFFIIHLAPGDPTELLTDLNPHASAEAAVKLRELYNLDKPIIVQYFMWLKNIAVLDFGDSFSQDARPVIDKIGERIPITLLLNVLSLGIVMFFAIPIGVMSATHQHSLFDKVASLFVFFGFAMPTFWLALLLMIFFGVWLDWLPISGIASFNHDQLTPWGKFVDYARHLIMPVLVAGLTSLAGLSRFTRQNMLEVIRHDYVVTARAKGLPETVVIYKHALKNAMLPIITIMALSIPGLIGGSVIFETIYSIPGMGQLFYHAVMARDYPVIMGILVIGAFITLFANLLADIAYALVDPRISYG</sequence>
<feature type="domain" description="ABC transmembrane type-1" evidence="8">
    <location>
        <begin position="98"/>
        <end position="310"/>
    </location>
</feature>
<proteinExistence type="predicted"/>
<gene>
    <name evidence="9" type="ORF">MNBD_NITROSPINAE04-1042</name>
</gene>
<dbReference type="Pfam" id="PF00528">
    <property type="entry name" value="BPD_transp_1"/>
    <property type="match status" value="1"/>
</dbReference>
<evidence type="ECO:0000256" key="5">
    <source>
        <dbReference type="ARBA" id="ARBA00022989"/>
    </source>
</evidence>
<dbReference type="Gene3D" id="1.10.3720.10">
    <property type="entry name" value="MetI-like"/>
    <property type="match status" value="1"/>
</dbReference>
<feature type="transmembrane region" description="Helical" evidence="7">
    <location>
        <begin position="187"/>
        <end position="206"/>
    </location>
</feature>
<dbReference type="InterPro" id="IPR035906">
    <property type="entry name" value="MetI-like_sf"/>
</dbReference>
<comment type="subcellular location">
    <subcellularLocation>
        <location evidence="1">Cell membrane</location>
        <topology evidence="1">Multi-pass membrane protein</topology>
    </subcellularLocation>
</comment>
<dbReference type="CDD" id="cd06261">
    <property type="entry name" value="TM_PBP2"/>
    <property type="match status" value="1"/>
</dbReference>
<keyword evidence="6 7" id="KW-0472">Membrane</keyword>
<reference evidence="9" key="1">
    <citation type="submission" date="2018-06" db="EMBL/GenBank/DDBJ databases">
        <authorList>
            <person name="Zhirakovskaya E."/>
        </authorList>
    </citation>
    <scope>NUCLEOTIDE SEQUENCE</scope>
</reference>
<keyword evidence="3" id="KW-1003">Cell membrane</keyword>
<dbReference type="EMBL" id="UOGA01000052">
    <property type="protein sequence ID" value="VAX15962.1"/>
    <property type="molecule type" value="Genomic_DNA"/>
</dbReference>
<evidence type="ECO:0000256" key="6">
    <source>
        <dbReference type="ARBA" id="ARBA00023136"/>
    </source>
</evidence>
<protein>
    <submittedName>
        <fullName evidence="9">Oligopeptide transport system permease protein OppB (TC 3.A.1.5.1)</fullName>
    </submittedName>
</protein>
<dbReference type="GO" id="GO:0005886">
    <property type="term" value="C:plasma membrane"/>
    <property type="evidence" value="ECO:0007669"/>
    <property type="project" value="UniProtKB-SubCell"/>
</dbReference>
<feature type="transmembrane region" description="Helical" evidence="7">
    <location>
        <begin position="291"/>
        <end position="317"/>
    </location>
</feature>